<organism evidence="2 3">
    <name type="scientific">Coccomyxa subellipsoidea</name>
    <dbReference type="NCBI Taxonomy" id="248742"/>
    <lineage>
        <taxon>Eukaryota</taxon>
        <taxon>Viridiplantae</taxon>
        <taxon>Chlorophyta</taxon>
        <taxon>core chlorophytes</taxon>
        <taxon>Trebouxiophyceae</taxon>
        <taxon>Trebouxiophyceae incertae sedis</taxon>
        <taxon>Coccomyxaceae</taxon>
        <taxon>Coccomyxa</taxon>
    </lineage>
</organism>
<keyword evidence="1" id="KW-0472">Membrane</keyword>
<keyword evidence="1" id="KW-0812">Transmembrane</keyword>
<evidence type="ECO:0000256" key="1">
    <source>
        <dbReference type="SAM" id="Phobius"/>
    </source>
</evidence>
<proteinExistence type="predicted"/>
<dbReference type="Proteomes" id="UP001491310">
    <property type="component" value="Unassembled WGS sequence"/>
</dbReference>
<reference evidence="2 3" key="1">
    <citation type="journal article" date="2024" name="Nat. Commun.">
        <title>Phylogenomics reveals the evolutionary origins of lichenization in chlorophyte algae.</title>
        <authorList>
            <person name="Puginier C."/>
            <person name="Libourel C."/>
            <person name="Otte J."/>
            <person name="Skaloud P."/>
            <person name="Haon M."/>
            <person name="Grisel S."/>
            <person name="Petersen M."/>
            <person name="Berrin J.G."/>
            <person name="Delaux P.M."/>
            <person name="Dal Grande F."/>
            <person name="Keller J."/>
        </authorList>
    </citation>
    <scope>NUCLEOTIDE SEQUENCE [LARGE SCALE GENOMIC DNA]</scope>
    <source>
        <strain evidence="2 3">SAG 216-7</strain>
    </source>
</reference>
<accession>A0ABR2YZ34</accession>
<feature type="transmembrane region" description="Helical" evidence="1">
    <location>
        <begin position="28"/>
        <end position="47"/>
    </location>
</feature>
<dbReference type="EMBL" id="JALJOT010000003">
    <property type="protein sequence ID" value="KAK9916906.1"/>
    <property type="molecule type" value="Genomic_DNA"/>
</dbReference>
<comment type="caution">
    <text evidence="2">The sequence shown here is derived from an EMBL/GenBank/DDBJ whole genome shotgun (WGS) entry which is preliminary data.</text>
</comment>
<evidence type="ECO:0000313" key="3">
    <source>
        <dbReference type="Proteomes" id="UP001491310"/>
    </source>
</evidence>
<name>A0ABR2YZ34_9CHLO</name>
<keyword evidence="3" id="KW-1185">Reference proteome</keyword>
<gene>
    <name evidence="2" type="ORF">WJX75_008605</name>
</gene>
<keyword evidence="1" id="KW-1133">Transmembrane helix</keyword>
<protein>
    <submittedName>
        <fullName evidence="2">Uncharacterized protein</fullName>
    </submittedName>
</protein>
<evidence type="ECO:0000313" key="2">
    <source>
        <dbReference type="EMBL" id="KAK9916906.1"/>
    </source>
</evidence>
<sequence length="78" mass="8536">MGAREDASSRFPLNDQDRKWSANKTYPLGLAIYIVILAISGFAEGWVSNDPPRLLCYCCSEFVDCHGGTSSSLGSLEF</sequence>